<organism evidence="2 3">
    <name type="scientific">Rhizobium leguminosarum</name>
    <dbReference type="NCBI Taxonomy" id="384"/>
    <lineage>
        <taxon>Bacteria</taxon>
        <taxon>Pseudomonadati</taxon>
        <taxon>Pseudomonadota</taxon>
        <taxon>Alphaproteobacteria</taxon>
        <taxon>Hyphomicrobiales</taxon>
        <taxon>Rhizobiaceae</taxon>
        <taxon>Rhizobium/Agrobacterium group</taxon>
        <taxon>Rhizobium</taxon>
    </lineage>
</organism>
<sequence length="63" mass="6555">MFPSSGNEGRRPSASCFPKIGIDFRKARCEDRKSWSVLCASESTHGASALHGPAAGGSAACSR</sequence>
<evidence type="ECO:0000313" key="3">
    <source>
        <dbReference type="Proteomes" id="UP000293652"/>
    </source>
</evidence>
<comment type="caution">
    <text evidence="2">The sequence shown here is derived from an EMBL/GenBank/DDBJ whole genome shotgun (WGS) entry which is preliminary data.</text>
</comment>
<proteinExistence type="predicted"/>
<protein>
    <submittedName>
        <fullName evidence="2">Uncharacterized protein</fullName>
    </submittedName>
</protein>
<dbReference type="Proteomes" id="UP000293652">
    <property type="component" value="Unassembled WGS sequence"/>
</dbReference>
<gene>
    <name evidence="2" type="ORF">ELI03_02380</name>
</gene>
<name>A0A4Q8Y7M7_RHILE</name>
<dbReference type="EMBL" id="SIPC01000001">
    <property type="protein sequence ID" value="TAX74598.1"/>
    <property type="molecule type" value="Genomic_DNA"/>
</dbReference>
<feature type="region of interest" description="Disordered" evidence="1">
    <location>
        <begin position="44"/>
        <end position="63"/>
    </location>
</feature>
<evidence type="ECO:0000313" key="2">
    <source>
        <dbReference type="EMBL" id="TAX74598.1"/>
    </source>
</evidence>
<reference evidence="2 3" key="1">
    <citation type="submission" date="2019-02" db="EMBL/GenBank/DDBJ databases">
        <title>The genomic architecture of introgression among sibling species of bacteria.</title>
        <authorList>
            <person name="Cavassim M.I.A."/>
            <person name="Moeskjaer S."/>
            <person name="Moslemi C."/>
            <person name="Fields B."/>
            <person name="Bachmann A."/>
            <person name="Vilhjalmsson B."/>
            <person name="Schierup M.H."/>
            <person name="Young J.P.W."/>
            <person name="Andersen S.U."/>
        </authorList>
    </citation>
    <scope>NUCLEOTIDE SEQUENCE [LARGE SCALE GENOMIC DNA]</scope>
    <source>
        <strain evidence="2 3">SM145A</strain>
    </source>
</reference>
<accession>A0A4Q8Y7M7</accession>
<evidence type="ECO:0000256" key="1">
    <source>
        <dbReference type="SAM" id="MobiDB-lite"/>
    </source>
</evidence>
<dbReference type="AlphaFoldDB" id="A0A4Q8Y7M7"/>